<name>A0ABV0WIU8_9TELE</name>
<feature type="compositionally biased region" description="Low complexity" evidence="1">
    <location>
        <begin position="92"/>
        <end position="108"/>
    </location>
</feature>
<evidence type="ECO:0000313" key="4">
    <source>
        <dbReference type="Proteomes" id="UP001444071"/>
    </source>
</evidence>
<feature type="transmembrane region" description="Helical" evidence="2">
    <location>
        <begin position="262"/>
        <end position="284"/>
    </location>
</feature>
<feature type="non-terminal residue" evidence="3">
    <location>
        <position position="1"/>
    </location>
</feature>
<proteinExistence type="predicted"/>
<dbReference type="Pfam" id="PF21122">
    <property type="entry name" value="KA1_BRSK"/>
    <property type="match status" value="2"/>
</dbReference>
<dbReference type="EMBL" id="JAHRIM010050436">
    <property type="protein sequence ID" value="MEQ2268723.1"/>
    <property type="molecule type" value="Genomic_DNA"/>
</dbReference>
<feature type="compositionally biased region" description="Low complexity" evidence="1">
    <location>
        <begin position="51"/>
        <end position="71"/>
    </location>
</feature>
<accession>A0ABV0WIU8</accession>
<feature type="transmembrane region" description="Helical" evidence="2">
    <location>
        <begin position="229"/>
        <end position="250"/>
    </location>
</feature>
<organism evidence="3 4">
    <name type="scientific">Xenotaenia resolanae</name>
    <dbReference type="NCBI Taxonomy" id="208358"/>
    <lineage>
        <taxon>Eukaryota</taxon>
        <taxon>Metazoa</taxon>
        <taxon>Chordata</taxon>
        <taxon>Craniata</taxon>
        <taxon>Vertebrata</taxon>
        <taxon>Euteleostomi</taxon>
        <taxon>Actinopterygii</taxon>
        <taxon>Neopterygii</taxon>
        <taxon>Teleostei</taxon>
        <taxon>Neoteleostei</taxon>
        <taxon>Acanthomorphata</taxon>
        <taxon>Ovalentaria</taxon>
        <taxon>Atherinomorphae</taxon>
        <taxon>Cyprinodontiformes</taxon>
        <taxon>Goodeidae</taxon>
        <taxon>Xenotaenia</taxon>
    </lineage>
</organism>
<gene>
    <name evidence="3" type="ORF">XENORESO_012525</name>
</gene>
<comment type="caution">
    <text evidence="3">The sequence shown here is derived from an EMBL/GenBank/DDBJ whole genome shotgun (WGS) entry which is preliminary data.</text>
</comment>
<keyword evidence="2" id="KW-1133">Transmembrane helix</keyword>
<protein>
    <submittedName>
        <fullName evidence="3">Uncharacterized protein</fullName>
    </submittedName>
</protein>
<evidence type="ECO:0000313" key="3">
    <source>
        <dbReference type="EMBL" id="MEQ2268723.1"/>
    </source>
</evidence>
<sequence>PPRKRVDSPMLTRHGRCRPERKSLEVLSVTEQGSPTPPRRALDTAAHSQRSRSVSGASSGLSSSPLSSPRVTPQGSPLPTPLGTPVHHPHHPSSTPPSSSSSSSSSRAEGGGGVGSLSLTPPSSPGGGGGMAASPAHWRTRLNSFKNNLLGSPRFHRRKLQDFSLPVPTSEDMSSLTPESSPELAKKSWFGNFIGLEKEEQIFVVIRDKPLSSVKADIVHAFLSGEKGIFMLCTSLLFIISLFSLFNFCLISLTCGTYAEHFAFTNGSLSVSSVLTLTLCLPMLTSDPLYLSRLVSLSVSLLLLCLPTTQIPSLSHSVISQTSFRAEYKSSGGPSVFQKPVKFQVDIAFSEGERERDRERSEREGRREAGIYSVTFSLISGKCNIHLPSNRKAFCHIHS</sequence>
<reference evidence="3 4" key="1">
    <citation type="submission" date="2021-06" db="EMBL/GenBank/DDBJ databases">
        <authorList>
            <person name="Palmer J.M."/>
        </authorList>
    </citation>
    <scope>NUCLEOTIDE SEQUENCE [LARGE SCALE GENOMIC DNA]</scope>
    <source>
        <strain evidence="3 4">XR_2019</strain>
        <tissue evidence="3">Muscle</tissue>
    </source>
</reference>
<evidence type="ECO:0000256" key="2">
    <source>
        <dbReference type="SAM" id="Phobius"/>
    </source>
</evidence>
<evidence type="ECO:0000256" key="1">
    <source>
        <dbReference type="SAM" id="MobiDB-lite"/>
    </source>
</evidence>
<feature type="region of interest" description="Disordered" evidence="1">
    <location>
        <begin position="1"/>
        <end position="135"/>
    </location>
</feature>
<keyword evidence="4" id="KW-1185">Reference proteome</keyword>
<dbReference type="Proteomes" id="UP001444071">
    <property type="component" value="Unassembled WGS sequence"/>
</dbReference>
<keyword evidence="2" id="KW-0472">Membrane</keyword>
<keyword evidence="2" id="KW-0812">Transmembrane</keyword>